<feature type="transmembrane region" description="Helical" evidence="1">
    <location>
        <begin position="162"/>
        <end position="180"/>
    </location>
</feature>
<feature type="transmembrane region" description="Helical" evidence="1">
    <location>
        <begin position="139"/>
        <end position="156"/>
    </location>
</feature>
<dbReference type="SMART" id="SM00756">
    <property type="entry name" value="VKc"/>
    <property type="match status" value="1"/>
</dbReference>
<keyword evidence="1" id="KW-0812">Transmembrane</keyword>
<proteinExistence type="predicted"/>
<feature type="transmembrane region" description="Helical" evidence="1">
    <location>
        <begin position="300"/>
        <end position="321"/>
    </location>
</feature>
<dbReference type="Pfam" id="PF13462">
    <property type="entry name" value="Thioredoxin_4"/>
    <property type="match status" value="1"/>
</dbReference>
<evidence type="ECO:0000256" key="1">
    <source>
        <dbReference type="SAM" id="Phobius"/>
    </source>
</evidence>
<dbReference type="GO" id="GO:0005524">
    <property type="term" value="F:ATP binding"/>
    <property type="evidence" value="ECO:0007669"/>
    <property type="project" value="InterPro"/>
</dbReference>
<dbReference type="GO" id="GO:0006508">
    <property type="term" value="P:proteolysis"/>
    <property type="evidence" value="ECO:0007669"/>
    <property type="project" value="InterPro"/>
</dbReference>
<keyword evidence="4" id="KW-1185">Reference proteome</keyword>
<dbReference type="Pfam" id="PF07884">
    <property type="entry name" value="VKOR"/>
    <property type="match status" value="1"/>
</dbReference>
<dbReference type="EMBL" id="JAGSPD010000025">
    <property type="protein sequence ID" value="MBV7270713.1"/>
    <property type="molecule type" value="Genomic_DNA"/>
</dbReference>
<dbReference type="GO" id="GO:0008233">
    <property type="term" value="F:peptidase activity"/>
    <property type="evidence" value="ECO:0007669"/>
    <property type="project" value="InterPro"/>
</dbReference>
<evidence type="ECO:0000313" key="3">
    <source>
        <dbReference type="EMBL" id="MBV7270713.1"/>
    </source>
</evidence>
<dbReference type="GO" id="GO:0016020">
    <property type="term" value="C:membrane"/>
    <property type="evidence" value="ECO:0007669"/>
    <property type="project" value="InterPro"/>
</dbReference>
<reference evidence="3" key="1">
    <citation type="submission" date="2021-04" db="EMBL/GenBank/DDBJ databases">
        <authorList>
            <person name="Pira H."/>
            <person name="Risdian C."/>
            <person name="Wink J."/>
        </authorList>
    </citation>
    <scope>NUCLEOTIDE SEQUENCE</scope>
    <source>
        <strain evidence="3">WHY3</strain>
    </source>
</reference>
<accession>A0A9X1JS97</accession>
<sequence>MRGDLLHVLKSLLKASNIKIDNEELKIQFLTHPSYPSLHALTGVLNHFNITNAAVRLPLKEDVLDELPTFFIAQIKSEDSDDLGLVKKNAESYQIIYTENNKVSYTKNEFFEKFLGIVVVVENENTHIKPSRSFNYRDYVLIPIVLTILLMQFLFYKSSIAAFIYLILSILGLIISYTIFKQELGESTIVGNAFCKASDENKDCNSVLNSKGAKILKNLKLSDICILYFSTTTILTYVFQITNTSYSLLYLISFLALPVTIYSVYYQKFIIKKWCALCLTIATILWLQASTAFIYNDLEISITIINVFVVLTLYSLTYIIWNYISKLIKANNELYNLRLEFLKFKKNFDLFKSALSSSETLDTNIPTTYDIKFGNINSNLKITIVTNPFCSHCKAVHTLIEDILKKYSESVEITIRFNVSTDQKQTQAVSITSRIIELFNTVGQDKCLQAMHDIYGDLKPDVWIEKWGQCNDFNKFYSALQENRDWCISKALNFTPVILINGKEYPKEYNRTDLIYFIEELNESLVETVELETVI</sequence>
<feature type="domain" description="Peptidase C39" evidence="2">
    <location>
        <begin position="2"/>
        <end position="121"/>
    </location>
</feature>
<keyword evidence="1" id="KW-0472">Membrane</keyword>
<feature type="transmembrane region" description="Helical" evidence="1">
    <location>
        <begin position="274"/>
        <end position="294"/>
    </location>
</feature>
<organism evidence="3 4">
    <name type="scientific">Winogradskyella luteola</name>
    <dbReference type="NCBI Taxonomy" id="2828330"/>
    <lineage>
        <taxon>Bacteria</taxon>
        <taxon>Pseudomonadati</taxon>
        <taxon>Bacteroidota</taxon>
        <taxon>Flavobacteriia</taxon>
        <taxon>Flavobacteriales</taxon>
        <taxon>Flavobacteriaceae</taxon>
        <taxon>Winogradskyella</taxon>
    </lineage>
</organism>
<comment type="caution">
    <text evidence="3">The sequence shown here is derived from an EMBL/GenBank/DDBJ whole genome shotgun (WGS) entry which is preliminary data.</text>
</comment>
<gene>
    <name evidence="3" type="ORF">KCG49_16110</name>
</gene>
<feature type="transmembrane region" description="Helical" evidence="1">
    <location>
        <begin position="224"/>
        <end position="242"/>
    </location>
</feature>
<keyword evidence="1" id="KW-1133">Transmembrane helix</keyword>
<name>A0A9X1JS97_9FLAO</name>
<dbReference type="AlphaFoldDB" id="A0A9X1JS97"/>
<evidence type="ECO:0000259" key="2">
    <source>
        <dbReference type="PROSITE" id="PS50990"/>
    </source>
</evidence>
<protein>
    <submittedName>
        <fullName evidence="3">Thioredoxin domain-containing protein</fullName>
    </submittedName>
</protein>
<dbReference type="Proteomes" id="UP001138894">
    <property type="component" value="Unassembled WGS sequence"/>
</dbReference>
<dbReference type="InterPro" id="IPR012336">
    <property type="entry name" value="Thioredoxin-like_fold"/>
</dbReference>
<dbReference type="Pfam" id="PF03412">
    <property type="entry name" value="Peptidase_C39"/>
    <property type="match status" value="1"/>
</dbReference>
<evidence type="ECO:0000313" key="4">
    <source>
        <dbReference type="Proteomes" id="UP001138894"/>
    </source>
</evidence>
<dbReference type="InterPro" id="IPR012932">
    <property type="entry name" value="VKOR"/>
</dbReference>
<dbReference type="RefSeq" id="WP_218547981.1">
    <property type="nucleotide sequence ID" value="NZ_JAGSPD010000025.1"/>
</dbReference>
<dbReference type="PROSITE" id="PS50990">
    <property type="entry name" value="PEPTIDASE_C39"/>
    <property type="match status" value="1"/>
</dbReference>
<feature type="transmembrane region" description="Helical" evidence="1">
    <location>
        <begin position="248"/>
        <end position="267"/>
    </location>
</feature>
<dbReference type="CDD" id="cd12921">
    <property type="entry name" value="VKOR_4"/>
    <property type="match status" value="1"/>
</dbReference>
<dbReference type="InterPro" id="IPR005074">
    <property type="entry name" value="Peptidase_C39"/>
</dbReference>